<dbReference type="Proteomes" id="UP000181898">
    <property type="component" value="Chromosome"/>
</dbReference>
<dbReference type="STRING" id="1850252.LPB136_10475"/>
<name>A0A1L3JKZ1_9FLAO</name>
<dbReference type="RefSeq" id="WP_072556287.1">
    <property type="nucleotide sequence ID" value="NZ_CP018155.1"/>
</dbReference>
<feature type="transmembrane region" description="Helical" evidence="1">
    <location>
        <begin position="32"/>
        <end position="49"/>
    </location>
</feature>
<keyword evidence="1" id="KW-0472">Membrane</keyword>
<organism evidence="2 3">
    <name type="scientific">Tenacibaculum todarodis</name>
    <dbReference type="NCBI Taxonomy" id="1850252"/>
    <lineage>
        <taxon>Bacteria</taxon>
        <taxon>Pseudomonadati</taxon>
        <taxon>Bacteroidota</taxon>
        <taxon>Flavobacteriia</taxon>
        <taxon>Flavobacteriales</taxon>
        <taxon>Flavobacteriaceae</taxon>
        <taxon>Tenacibaculum</taxon>
    </lineage>
</organism>
<keyword evidence="1" id="KW-0812">Transmembrane</keyword>
<evidence type="ECO:0000313" key="3">
    <source>
        <dbReference type="Proteomes" id="UP000181898"/>
    </source>
</evidence>
<gene>
    <name evidence="2" type="ORF">LPB136_10475</name>
</gene>
<dbReference type="KEGG" id="ten:LPB136_10475"/>
<dbReference type="AlphaFoldDB" id="A0A1L3JKZ1"/>
<dbReference type="OrthoDB" id="1203191at2"/>
<accession>A0A1L3JKZ1</accession>
<reference evidence="2 3" key="1">
    <citation type="submission" date="2016-11" db="EMBL/GenBank/DDBJ databases">
        <title>Tenacibaculum sp. LPB0136, isolated from marine environment.</title>
        <authorList>
            <person name="Kim E."/>
            <person name="Yi H."/>
        </authorList>
    </citation>
    <scope>NUCLEOTIDE SEQUENCE [LARGE SCALE GENOMIC DNA]</scope>
    <source>
        <strain evidence="2 3">LPB0136</strain>
    </source>
</reference>
<evidence type="ECO:0000313" key="2">
    <source>
        <dbReference type="EMBL" id="APG65763.1"/>
    </source>
</evidence>
<evidence type="ECO:0000256" key="1">
    <source>
        <dbReference type="SAM" id="Phobius"/>
    </source>
</evidence>
<keyword evidence="1" id="KW-1133">Transmembrane helix</keyword>
<keyword evidence="3" id="KW-1185">Reference proteome</keyword>
<feature type="transmembrane region" description="Helical" evidence="1">
    <location>
        <begin position="7"/>
        <end position="26"/>
    </location>
</feature>
<dbReference type="EMBL" id="CP018155">
    <property type="protein sequence ID" value="APG65763.1"/>
    <property type="molecule type" value="Genomic_DNA"/>
</dbReference>
<sequence length="74" mass="8554">MNFLKKYYFLIYPIVFVTLFFGMKFLGLESTITRAIIAAGIGIILSPRVKKIQTQSGEKKQLTWLFLKEPIILN</sequence>
<proteinExistence type="predicted"/>
<protein>
    <submittedName>
        <fullName evidence="2">Uncharacterized protein</fullName>
    </submittedName>
</protein>